<sequence length="37" mass="3737">MRRALERDSAASIESCGKGIQTPIGAAVLRAPIGGLA</sequence>
<protein>
    <submittedName>
        <fullName evidence="1">Uncharacterized protein</fullName>
    </submittedName>
</protein>
<organism evidence="1 2">
    <name type="scientific">Xanthobacter agilis</name>
    <dbReference type="NCBI Taxonomy" id="47492"/>
    <lineage>
        <taxon>Bacteria</taxon>
        <taxon>Pseudomonadati</taxon>
        <taxon>Pseudomonadota</taxon>
        <taxon>Alphaproteobacteria</taxon>
        <taxon>Hyphomicrobiales</taxon>
        <taxon>Xanthobacteraceae</taxon>
        <taxon>Xanthobacter</taxon>
    </lineage>
</organism>
<dbReference type="EMBL" id="JAUSVY010000004">
    <property type="protein sequence ID" value="MDQ0505263.1"/>
    <property type="molecule type" value="Genomic_DNA"/>
</dbReference>
<dbReference type="Proteomes" id="UP001241747">
    <property type="component" value="Unassembled WGS sequence"/>
</dbReference>
<evidence type="ECO:0000313" key="1">
    <source>
        <dbReference type="EMBL" id="MDQ0505263.1"/>
    </source>
</evidence>
<gene>
    <name evidence="1" type="ORF">QOZ94_002059</name>
</gene>
<accession>A0ABU0LDQ6</accession>
<keyword evidence="2" id="KW-1185">Reference proteome</keyword>
<reference evidence="1 2" key="1">
    <citation type="submission" date="2023-07" db="EMBL/GenBank/DDBJ databases">
        <title>Genomic Encyclopedia of Type Strains, Phase IV (KMG-IV): sequencing the most valuable type-strain genomes for metagenomic binning, comparative biology and taxonomic classification.</title>
        <authorList>
            <person name="Goeker M."/>
        </authorList>
    </citation>
    <scope>NUCLEOTIDE SEQUENCE [LARGE SCALE GENOMIC DNA]</scope>
    <source>
        <strain evidence="1 2">DSM 3770</strain>
    </source>
</reference>
<name>A0ABU0LDQ6_XANAG</name>
<comment type="caution">
    <text evidence="1">The sequence shown here is derived from an EMBL/GenBank/DDBJ whole genome shotgun (WGS) entry which is preliminary data.</text>
</comment>
<evidence type="ECO:0000313" key="2">
    <source>
        <dbReference type="Proteomes" id="UP001241747"/>
    </source>
</evidence>
<proteinExistence type="predicted"/>